<reference evidence="1 2" key="1">
    <citation type="submission" date="2018-06" db="EMBL/GenBank/DDBJ databases">
        <authorList>
            <consortium name="Pathogen Informatics"/>
            <person name="Doyle S."/>
        </authorList>
    </citation>
    <scope>NUCLEOTIDE SEQUENCE [LARGE SCALE GENOMIC DNA]</scope>
    <source>
        <strain evidence="1 2">NCTC1659</strain>
    </source>
</reference>
<evidence type="ECO:0000313" key="2">
    <source>
        <dbReference type="Proteomes" id="UP000254329"/>
    </source>
</evidence>
<dbReference type="RefSeq" id="WP_235817193.1">
    <property type="nucleotide sequence ID" value="NZ_MUXZ01000017.1"/>
</dbReference>
<dbReference type="Proteomes" id="UP000254329">
    <property type="component" value="Unassembled WGS sequence"/>
</dbReference>
<proteinExistence type="predicted"/>
<gene>
    <name evidence="1" type="ORF">NCTC1659_00727</name>
</gene>
<protein>
    <submittedName>
        <fullName evidence="1">Uncharacterized protein</fullName>
    </submittedName>
</protein>
<keyword evidence="2" id="KW-1185">Reference proteome</keyword>
<dbReference type="STRING" id="733.B0186_06255"/>
<evidence type="ECO:0000313" key="1">
    <source>
        <dbReference type="EMBL" id="STO59477.1"/>
    </source>
</evidence>
<dbReference type="EMBL" id="UGHF01000001">
    <property type="protein sequence ID" value="STO59477.1"/>
    <property type="molecule type" value="Genomic_DNA"/>
</dbReference>
<organism evidence="1 2">
    <name type="scientific">Canicola haemoglobinophilus</name>
    <dbReference type="NCBI Taxonomy" id="733"/>
    <lineage>
        <taxon>Bacteria</taxon>
        <taxon>Pseudomonadati</taxon>
        <taxon>Pseudomonadota</taxon>
        <taxon>Gammaproteobacteria</taxon>
        <taxon>Pasteurellales</taxon>
        <taxon>Pasteurellaceae</taxon>
        <taxon>Canicola</taxon>
    </lineage>
</organism>
<name>A0A377HTC6_9PAST</name>
<accession>A0A377HTC6</accession>
<sequence length="197" mass="22883">MKSSTYEKTFPKLTALELVKNLGKMQFSKKLVFSVFIFAQVFSLAFAADNKVEPKKISIDGSSYTLVAPTNNAEKIKQNLTKVDEILAEKRKISEQINSTEDKQILEEQFENNYKLMIEQDNLLKDIFQQGNYSHGLLVKFINMRKSFAHSLKKDFEKFVQKGIADRNAADRFLQMFDVNTSQYESVFIFLFKNYLQ</sequence>
<dbReference type="AlphaFoldDB" id="A0A377HTC6"/>